<comment type="caution">
    <text evidence="1">The sequence shown here is derived from an EMBL/GenBank/DDBJ whole genome shotgun (WGS) entry which is preliminary data.</text>
</comment>
<evidence type="ECO:0008006" key="3">
    <source>
        <dbReference type="Google" id="ProtNLM"/>
    </source>
</evidence>
<dbReference type="Proteomes" id="UP000195893">
    <property type="component" value="Unassembled WGS sequence"/>
</dbReference>
<dbReference type="EMBL" id="NDYQ01000001">
    <property type="protein sequence ID" value="OUT19576.1"/>
    <property type="molecule type" value="Genomic_DNA"/>
</dbReference>
<dbReference type="AlphaFoldDB" id="A0A1Y5NFC8"/>
<dbReference type="RefSeq" id="WP_087580991.1">
    <property type="nucleotide sequence ID" value="NZ_CABPUB010000005.1"/>
</dbReference>
<evidence type="ECO:0000313" key="2">
    <source>
        <dbReference type="Proteomes" id="UP000195893"/>
    </source>
</evidence>
<proteinExistence type="predicted"/>
<organism evidence="1 2">
    <name type="scientific">Campylobacter concisus</name>
    <dbReference type="NCBI Taxonomy" id="199"/>
    <lineage>
        <taxon>Bacteria</taxon>
        <taxon>Pseudomonadati</taxon>
        <taxon>Campylobacterota</taxon>
        <taxon>Epsilonproteobacteria</taxon>
        <taxon>Campylobacterales</taxon>
        <taxon>Campylobacteraceae</taxon>
        <taxon>Campylobacter</taxon>
    </lineage>
</organism>
<evidence type="ECO:0000313" key="1">
    <source>
        <dbReference type="EMBL" id="OUT19576.1"/>
    </source>
</evidence>
<name>A0A1Y5NFC8_9BACT</name>
<protein>
    <recommendedName>
        <fullName evidence="3">Histidine kinase</fullName>
    </recommendedName>
</protein>
<gene>
    <name evidence="1" type="ORF">B9N60_01275</name>
</gene>
<reference evidence="1 2" key="1">
    <citation type="submission" date="2017-04" db="EMBL/GenBank/DDBJ databases">
        <title>Complete genome of Campylobacter concisus ATCC 33237T and draft genomes for an additional eight well characterized C. concisus strains.</title>
        <authorList>
            <person name="Cornelius A.J."/>
            <person name="Miller W.G."/>
            <person name="Lastovica A.J."/>
            <person name="On S.L."/>
            <person name="French N.P."/>
            <person name="Vandenberg O."/>
            <person name="Biggs P.J."/>
        </authorList>
    </citation>
    <scope>NUCLEOTIDE SEQUENCE [LARGE SCALE GENOMIC DNA]</scope>
    <source>
        <strain evidence="1 2">Lasto127.99</strain>
    </source>
</reference>
<accession>A0A1Y5NFC8</accession>
<sequence length="110" mass="12890">MSEQEIWQEYDEFSFLAQAKSSYDYVNNANFTKYSNTEMSKDFYRQAVKALNSAYDVVTEAKFILQNLKNDFGCESEFIKEICLQILDIEMTPYEHQEVAKMIESYSSIA</sequence>